<evidence type="ECO:0000313" key="3">
    <source>
        <dbReference type="Proteomes" id="UP000600026"/>
    </source>
</evidence>
<protein>
    <submittedName>
        <fullName evidence="2">Uncharacterized protein</fullName>
    </submittedName>
</protein>
<reference evidence="2" key="1">
    <citation type="submission" date="2020-09" db="EMBL/GenBank/DDBJ databases">
        <title>Whole genome shotgun sequence of Streptomyces xanthophaeus NBRC 12829.</title>
        <authorList>
            <person name="Komaki H."/>
            <person name="Tamura T."/>
        </authorList>
    </citation>
    <scope>NUCLEOTIDE SEQUENCE</scope>
    <source>
        <strain evidence="2">NBRC 12829</strain>
    </source>
</reference>
<dbReference type="EMBL" id="BNEE01000006">
    <property type="protein sequence ID" value="GHI86605.1"/>
    <property type="molecule type" value="Genomic_DNA"/>
</dbReference>
<evidence type="ECO:0000256" key="1">
    <source>
        <dbReference type="SAM" id="MobiDB-lite"/>
    </source>
</evidence>
<gene>
    <name evidence="2" type="ORF">Sxan_39690</name>
</gene>
<evidence type="ECO:0000313" key="2">
    <source>
        <dbReference type="EMBL" id="GHI86605.1"/>
    </source>
</evidence>
<dbReference type="AlphaFoldDB" id="A0A919GXW5"/>
<accession>A0A919GXW5</accession>
<feature type="region of interest" description="Disordered" evidence="1">
    <location>
        <begin position="48"/>
        <end position="77"/>
    </location>
</feature>
<dbReference type="Proteomes" id="UP000600026">
    <property type="component" value="Unassembled WGS sequence"/>
</dbReference>
<keyword evidence="3" id="KW-1185">Reference proteome</keyword>
<comment type="caution">
    <text evidence="2">The sequence shown here is derived from an EMBL/GenBank/DDBJ whole genome shotgun (WGS) entry which is preliminary data.</text>
</comment>
<name>A0A919GXW5_9ACTN</name>
<proteinExistence type="predicted"/>
<sequence length="77" mass="8016">MGPLKPVHVLPLPALPLSLSRTGVTMFRRLFATLVVPAVAVLAFASVGEEPSGRGGDSGSSLVTSLDRPMRDVPLCC</sequence>
<organism evidence="2 3">
    <name type="scientific">Streptomyces xanthophaeus</name>
    <dbReference type="NCBI Taxonomy" id="67385"/>
    <lineage>
        <taxon>Bacteria</taxon>
        <taxon>Bacillati</taxon>
        <taxon>Actinomycetota</taxon>
        <taxon>Actinomycetes</taxon>
        <taxon>Kitasatosporales</taxon>
        <taxon>Streptomycetaceae</taxon>
        <taxon>Streptomyces</taxon>
    </lineage>
</organism>